<dbReference type="PANTHER" id="PTHR34315:SF1">
    <property type="entry name" value="INTRADIOL RING-CLEAVAGE DIOXYGENASES DOMAIN-CONTAINING PROTEIN-RELATED"/>
    <property type="match status" value="1"/>
</dbReference>
<dbReference type="GO" id="GO:0016702">
    <property type="term" value="F:oxidoreductase activity, acting on single donors with incorporation of molecular oxygen, incorporation of two atoms of oxygen"/>
    <property type="evidence" value="ECO:0007669"/>
    <property type="project" value="InterPro"/>
</dbReference>
<proteinExistence type="predicted"/>
<dbReference type="Pfam" id="PF00775">
    <property type="entry name" value="Dioxygenase_C"/>
    <property type="match status" value="1"/>
</dbReference>
<dbReference type="RefSeq" id="WP_182529432.1">
    <property type="nucleotide sequence ID" value="NZ_JACGXL010000001.1"/>
</dbReference>
<dbReference type="InterPro" id="IPR015889">
    <property type="entry name" value="Intradiol_dOase_core"/>
</dbReference>
<dbReference type="EMBL" id="JACGXL010000001">
    <property type="protein sequence ID" value="MBA8886342.1"/>
    <property type="molecule type" value="Genomic_DNA"/>
</dbReference>
<keyword evidence="3" id="KW-1185">Reference proteome</keyword>
<dbReference type="AlphaFoldDB" id="A0A839EX53"/>
<dbReference type="PANTHER" id="PTHR34315">
    <property type="match status" value="1"/>
</dbReference>
<feature type="domain" description="Intradiol ring-cleavage dioxygenases" evidence="1">
    <location>
        <begin position="106"/>
        <end position="167"/>
    </location>
</feature>
<protein>
    <submittedName>
        <fullName evidence="2">Protocatechuate 3,4-dioxygenase beta subunit</fullName>
    </submittedName>
</protein>
<dbReference type="InterPro" id="IPR000627">
    <property type="entry name" value="Intradiol_dOase_C"/>
</dbReference>
<evidence type="ECO:0000313" key="2">
    <source>
        <dbReference type="EMBL" id="MBA8886342.1"/>
    </source>
</evidence>
<reference evidence="2 3" key="1">
    <citation type="submission" date="2020-07" db="EMBL/GenBank/DDBJ databases">
        <title>Genomic Encyclopedia of Type Strains, Phase IV (KMG-V): Genome sequencing to study the core and pangenomes of soil and plant-associated prokaryotes.</title>
        <authorList>
            <person name="Whitman W."/>
        </authorList>
    </citation>
    <scope>NUCLEOTIDE SEQUENCE [LARGE SCALE GENOMIC DNA]</scope>
    <source>
        <strain evidence="2 3">RH2WT43</strain>
    </source>
</reference>
<gene>
    <name evidence="2" type="ORF">FHW12_000533</name>
</gene>
<sequence length="274" mass="28595">MAKILPILRSPHATLAETLDVLERRRRVLGLLGGVGALALLPGALRACTLIPQETGGPYPGDGTNGPNVLTQSGILRSDIRSSFGSSGTNVAPGTLLELTLQFLSTTTDCGPIEGLAIYLWHCNATGGYSLYSQGVTGENYLRGVQVTDAQGRVTFTTIYPGCYSGRWPHIHFEVFASLADATSGNNAGRTSQLAMPEAPSRVVYGQAALYPNSTSNLDPLSLQSDNVFGDDGGVHQLATVAGDNASGYTAFLEVGIAVDATSSDIIFTDGLDG</sequence>
<dbReference type="Proteomes" id="UP000550401">
    <property type="component" value="Unassembled WGS sequence"/>
</dbReference>
<keyword evidence="2" id="KW-0223">Dioxygenase</keyword>
<evidence type="ECO:0000313" key="3">
    <source>
        <dbReference type="Proteomes" id="UP000550401"/>
    </source>
</evidence>
<organism evidence="2 3">
    <name type="scientific">Dokdonella fugitiva</name>
    <dbReference type="NCBI Taxonomy" id="328517"/>
    <lineage>
        <taxon>Bacteria</taxon>
        <taxon>Pseudomonadati</taxon>
        <taxon>Pseudomonadota</taxon>
        <taxon>Gammaproteobacteria</taxon>
        <taxon>Lysobacterales</taxon>
        <taxon>Rhodanobacteraceae</taxon>
        <taxon>Dokdonella</taxon>
    </lineage>
</organism>
<evidence type="ECO:0000259" key="1">
    <source>
        <dbReference type="Pfam" id="PF00775"/>
    </source>
</evidence>
<name>A0A839EX53_9GAMM</name>
<accession>A0A839EX53</accession>
<comment type="caution">
    <text evidence="2">The sequence shown here is derived from an EMBL/GenBank/DDBJ whole genome shotgun (WGS) entry which is preliminary data.</text>
</comment>
<dbReference type="SUPFAM" id="SSF49482">
    <property type="entry name" value="Aromatic compound dioxygenase"/>
    <property type="match status" value="1"/>
</dbReference>
<dbReference type="Gene3D" id="2.60.130.10">
    <property type="entry name" value="Aromatic compound dioxygenase"/>
    <property type="match status" value="1"/>
</dbReference>
<keyword evidence="2" id="KW-0560">Oxidoreductase</keyword>
<dbReference type="GO" id="GO:0008199">
    <property type="term" value="F:ferric iron binding"/>
    <property type="evidence" value="ECO:0007669"/>
    <property type="project" value="InterPro"/>
</dbReference>